<dbReference type="EMBL" id="OZ075134">
    <property type="protein sequence ID" value="CAL4995001.1"/>
    <property type="molecule type" value="Genomic_DNA"/>
</dbReference>
<feature type="domain" description="DUF1618" evidence="1">
    <location>
        <begin position="229"/>
        <end position="365"/>
    </location>
</feature>
<reference evidence="2 3" key="2">
    <citation type="submission" date="2024-10" db="EMBL/GenBank/DDBJ databases">
        <authorList>
            <person name="Ryan C."/>
        </authorList>
    </citation>
    <scope>NUCLEOTIDE SEQUENCE [LARGE SCALE GENOMIC DNA]</scope>
</reference>
<sequence>MLRRIGMGCFDGASLLRCRHSNWLSLRSVHLVPICGHRRKLSDSPVAPATTKDLRWSLLNLYGCCTNDTLLADAKTVADSFTSMGRHLRVSLAHATPPASSFLYYGWPGGVPDGGADDHERLEVVAAHDGSVLFEMKNSILSDYFVYSHGSAAAGPSLSLVPYPYEGFRLNGYTGLLRQSEESDELREIQLRLLYPGEDTFGDGQLMEGWEIYRTIPVGNRFLCWVEDSGFFLCDMLDEGNPKVRGACLPHELLSRYDDDADDNDMPPLKHSKNMGAAGASALRFVSIDSRCCCSGTSRSTCAGSRFAFTVTIWTMELGTDEPLTWVKDGVLDCVELWAQPGYEGLPRTHLKCPVVSLDNPDVVCFTVSNYYFVSYQEYKVWMIQVNMRSKTMLSVVQFPKDDNDRWKAYHHLPADLQS</sequence>
<proteinExistence type="predicted"/>
<accession>A0ABC9B7K4</accession>
<gene>
    <name evidence="2" type="ORF">URODEC1_LOCUS62169</name>
</gene>
<dbReference type="PANTHER" id="PTHR33074:SF76">
    <property type="entry name" value="OS11G0569701 PROTEIN"/>
    <property type="match status" value="1"/>
</dbReference>
<dbReference type="Proteomes" id="UP001497457">
    <property type="component" value="Chromosome 24b"/>
</dbReference>
<organism evidence="2 3">
    <name type="scientific">Urochloa decumbens</name>
    <dbReference type="NCBI Taxonomy" id="240449"/>
    <lineage>
        <taxon>Eukaryota</taxon>
        <taxon>Viridiplantae</taxon>
        <taxon>Streptophyta</taxon>
        <taxon>Embryophyta</taxon>
        <taxon>Tracheophyta</taxon>
        <taxon>Spermatophyta</taxon>
        <taxon>Magnoliopsida</taxon>
        <taxon>Liliopsida</taxon>
        <taxon>Poales</taxon>
        <taxon>Poaceae</taxon>
        <taxon>PACMAD clade</taxon>
        <taxon>Panicoideae</taxon>
        <taxon>Panicodae</taxon>
        <taxon>Paniceae</taxon>
        <taxon>Melinidinae</taxon>
        <taxon>Urochloa</taxon>
    </lineage>
</organism>
<dbReference type="PANTHER" id="PTHR33074">
    <property type="entry name" value="EXPRESSED PROTEIN-RELATED"/>
    <property type="match status" value="1"/>
</dbReference>
<evidence type="ECO:0000313" key="2">
    <source>
        <dbReference type="EMBL" id="CAL4995001.1"/>
    </source>
</evidence>
<protein>
    <recommendedName>
        <fullName evidence="1">DUF1618 domain-containing protein</fullName>
    </recommendedName>
</protein>
<keyword evidence="3" id="KW-1185">Reference proteome</keyword>
<evidence type="ECO:0000259" key="1">
    <source>
        <dbReference type="Pfam" id="PF07762"/>
    </source>
</evidence>
<name>A0ABC9B7K4_9POAL</name>
<evidence type="ECO:0000313" key="3">
    <source>
        <dbReference type="Proteomes" id="UP001497457"/>
    </source>
</evidence>
<dbReference type="Pfam" id="PF07762">
    <property type="entry name" value="DUF1618"/>
    <property type="match status" value="1"/>
</dbReference>
<reference evidence="3" key="1">
    <citation type="submission" date="2024-06" db="EMBL/GenBank/DDBJ databases">
        <authorList>
            <person name="Ryan C."/>
        </authorList>
    </citation>
    <scope>NUCLEOTIDE SEQUENCE [LARGE SCALE GENOMIC DNA]</scope>
</reference>
<dbReference type="AlphaFoldDB" id="A0ABC9B7K4"/>
<dbReference type="InterPro" id="IPR011676">
    <property type="entry name" value="DUF1618"/>
</dbReference>